<dbReference type="SUPFAM" id="SSF55856">
    <property type="entry name" value="Cytochrome b5-like heme/steroid binding domain"/>
    <property type="match status" value="1"/>
</dbReference>
<dbReference type="EMBL" id="CP020559">
    <property type="protein sequence ID" value="ARE86170.1"/>
    <property type="molecule type" value="Genomic_DNA"/>
</dbReference>
<evidence type="ECO:0000259" key="2">
    <source>
        <dbReference type="SMART" id="SM01117"/>
    </source>
</evidence>
<dbReference type="Gene3D" id="3.10.120.10">
    <property type="entry name" value="Cytochrome b5-like heme/steroid binding domain"/>
    <property type="match status" value="1"/>
</dbReference>
<dbReference type="InterPro" id="IPR001199">
    <property type="entry name" value="Cyt_B5-like_heme/steroid-bd"/>
</dbReference>
<protein>
    <submittedName>
        <fullName evidence="3">Cytochrome b5-like Heme/Steroid binding domain protein</fullName>
    </submittedName>
</protein>
<dbReference type="InterPro" id="IPR036400">
    <property type="entry name" value="Cyt_B5-like_heme/steroid_sf"/>
</dbReference>
<dbReference type="InterPro" id="IPR050577">
    <property type="entry name" value="MAPR/NEUFC/NENF-like"/>
</dbReference>
<proteinExistence type="inferred from homology"/>
<evidence type="ECO:0000313" key="4">
    <source>
        <dbReference type="Proteomes" id="UP000192478"/>
    </source>
</evidence>
<dbReference type="AlphaFoldDB" id="A0AAC9RIP3"/>
<dbReference type="RefSeq" id="WP_236905044.1">
    <property type="nucleotide sequence ID" value="NZ_CP017603.1"/>
</dbReference>
<dbReference type="Proteomes" id="UP000192478">
    <property type="component" value="Chromosome"/>
</dbReference>
<feature type="domain" description="Cytochrome b5 heme-binding" evidence="2">
    <location>
        <begin position="94"/>
        <end position="166"/>
    </location>
</feature>
<reference evidence="3 4" key="1">
    <citation type="submission" date="2017-03" db="EMBL/GenBank/DDBJ databases">
        <title>Complete sequence of Clostridium formicaceticum DSM 92.</title>
        <authorList>
            <person name="Poehlein A."/>
            <person name="Karl M."/>
            <person name="Bengelsdorf F.R."/>
            <person name="Duerre P."/>
            <person name="Daniel R."/>
        </authorList>
    </citation>
    <scope>NUCLEOTIDE SEQUENCE [LARGE SCALE GENOMIC DNA]</scope>
    <source>
        <strain evidence="3 4">DSM 92</strain>
    </source>
</reference>
<comment type="similarity">
    <text evidence="1">Belongs to the cytochrome b5 family. MAPR subfamily.</text>
</comment>
<dbReference type="Pfam" id="PF00173">
    <property type="entry name" value="Cyt-b5"/>
    <property type="match status" value="1"/>
</dbReference>
<name>A0AAC9RIP3_9CLOT</name>
<organism evidence="3 4">
    <name type="scientific">Clostridium formicaceticum</name>
    <dbReference type="NCBI Taxonomy" id="1497"/>
    <lineage>
        <taxon>Bacteria</taxon>
        <taxon>Bacillati</taxon>
        <taxon>Bacillota</taxon>
        <taxon>Clostridia</taxon>
        <taxon>Eubacteriales</taxon>
        <taxon>Clostridiaceae</taxon>
        <taxon>Clostridium</taxon>
    </lineage>
</organism>
<dbReference type="PANTHER" id="PTHR10281">
    <property type="entry name" value="MEMBRANE-ASSOCIATED PROGESTERONE RECEPTOR COMPONENT-RELATED"/>
    <property type="match status" value="1"/>
</dbReference>
<dbReference type="PANTHER" id="PTHR10281:SF76">
    <property type="entry name" value="CALCUTTA CUP-RELATED"/>
    <property type="match status" value="1"/>
</dbReference>
<sequence>MLITQHKIYRIKNYGGDEVKANCWYYKEICLIYHNIQYYQQMIILSTDPYQRMFYEGLLNNEVRHLNYWQGYAQQPNYPSNQESESTLSNQREFTLEELTQYDGSGGRPAYVAVNRIVYDVSLEATWGGGTHFSLYAGRDLTGAFMGCHGGRPEFLRNLPQVGVLKS</sequence>
<gene>
    <name evidence="3" type="ORF">CLFO_04920</name>
</gene>
<dbReference type="SMART" id="SM01117">
    <property type="entry name" value="Cyt-b5"/>
    <property type="match status" value="1"/>
</dbReference>
<accession>A0AAC9RIP3</accession>
<evidence type="ECO:0000313" key="3">
    <source>
        <dbReference type="EMBL" id="ARE86170.1"/>
    </source>
</evidence>
<evidence type="ECO:0000256" key="1">
    <source>
        <dbReference type="ARBA" id="ARBA00038357"/>
    </source>
</evidence>